<dbReference type="GO" id="GO:0080031">
    <property type="term" value="F:methyl salicylate esterase activity"/>
    <property type="evidence" value="ECO:0007669"/>
    <property type="project" value="TreeGrafter"/>
</dbReference>
<keyword evidence="4" id="KW-1185">Reference proteome</keyword>
<evidence type="ECO:0000256" key="1">
    <source>
        <dbReference type="ARBA" id="ARBA00022801"/>
    </source>
</evidence>
<dbReference type="AlphaFoldDB" id="A0A835FJK6"/>
<dbReference type="FunFam" id="3.40.50.1820:FF:000025">
    <property type="entry name" value="putative methylesterase 11, chloroplastic"/>
    <property type="match status" value="1"/>
</dbReference>
<dbReference type="PANTHER" id="PTHR10992">
    <property type="entry name" value="METHYLESTERASE FAMILY MEMBER"/>
    <property type="match status" value="1"/>
</dbReference>
<evidence type="ECO:0000259" key="2">
    <source>
        <dbReference type="Pfam" id="PF12697"/>
    </source>
</evidence>
<dbReference type="InterPro" id="IPR045889">
    <property type="entry name" value="MES/HNL"/>
</dbReference>
<dbReference type="Gene3D" id="3.40.50.1820">
    <property type="entry name" value="alpha/beta hydrolase"/>
    <property type="match status" value="2"/>
</dbReference>
<evidence type="ECO:0000313" key="3">
    <source>
        <dbReference type="EMBL" id="KAF8762485.1"/>
    </source>
</evidence>
<dbReference type="Proteomes" id="UP000636709">
    <property type="component" value="Unassembled WGS sequence"/>
</dbReference>
<evidence type="ECO:0000313" key="4">
    <source>
        <dbReference type="Proteomes" id="UP000636709"/>
    </source>
</evidence>
<dbReference type="Pfam" id="PF12697">
    <property type="entry name" value="Abhydrolase_6"/>
    <property type="match status" value="2"/>
</dbReference>
<dbReference type="SUPFAM" id="SSF53474">
    <property type="entry name" value="alpha/beta-Hydrolases"/>
    <property type="match status" value="2"/>
</dbReference>
<protein>
    <recommendedName>
        <fullName evidence="2">AB hydrolase-1 domain-containing protein</fullName>
    </recommendedName>
</protein>
<dbReference type="EMBL" id="JACEFO010000638">
    <property type="protein sequence ID" value="KAF8762485.1"/>
    <property type="molecule type" value="Genomic_DNA"/>
</dbReference>
<dbReference type="GO" id="GO:0009696">
    <property type="term" value="P:salicylic acid metabolic process"/>
    <property type="evidence" value="ECO:0007669"/>
    <property type="project" value="TreeGrafter"/>
</dbReference>
<feature type="domain" description="AB hydrolase-1" evidence="2">
    <location>
        <begin position="244"/>
        <end position="515"/>
    </location>
</feature>
<dbReference type="PANTHER" id="PTHR10992:SF1004">
    <property type="entry name" value="ESTERASE PIR7B"/>
    <property type="match status" value="1"/>
</dbReference>
<dbReference type="OrthoDB" id="408373at2759"/>
<name>A0A835FJK6_9POAL</name>
<dbReference type="GO" id="GO:0080030">
    <property type="term" value="F:methyl indole-3-acetate esterase activity"/>
    <property type="evidence" value="ECO:0007669"/>
    <property type="project" value="TreeGrafter"/>
</dbReference>
<feature type="domain" description="AB hydrolase-1" evidence="2">
    <location>
        <begin position="18"/>
        <end position="221"/>
    </location>
</feature>
<reference evidence="3" key="1">
    <citation type="submission" date="2020-07" db="EMBL/GenBank/DDBJ databases">
        <title>Genome sequence and genetic diversity analysis of an under-domesticated orphan crop, white fonio (Digitaria exilis).</title>
        <authorList>
            <person name="Bennetzen J.L."/>
            <person name="Chen S."/>
            <person name="Ma X."/>
            <person name="Wang X."/>
            <person name="Yssel A.E.J."/>
            <person name="Chaluvadi S.R."/>
            <person name="Johnson M."/>
            <person name="Gangashetty P."/>
            <person name="Hamidou F."/>
            <person name="Sanogo M.D."/>
            <person name="Zwaenepoel A."/>
            <person name="Wallace J."/>
            <person name="Van De Peer Y."/>
            <person name="Van Deynze A."/>
        </authorList>
    </citation>
    <scope>NUCLEOTIDE SEQUENCE</scope>
    <source>
        <tissue evidence="3">Leaves</tissue>
    </source>
</reference>
<proteinExistence type="predicted"/>
<sequence>MGSTMEEENGSNKLRHHIVLVHGLCHGAWCWYKVATALESAGHRVTVLDLPGADEVPSFEEYSRPLLRAMAAAPPGEKAVLVGHSFGGHNLALAMEAHPEKIAVAVFVSAPMPVAGHPMSAIMEQVSQTPYAIYMQCDHFLYRGLPAQMFLGDEAMTGEEVLTEERYGAVSRVFVVAEEDKMWTAEEQRRVAASGGPGVEMRAIAGADHMLMFSKPAELAKLIMEIAEQHSEESRLDGGGKHFILVHGLCHGAWSWYKVATLLRAAGHRVTALDLAAAGAHPARLDEVRSFEEYSRPLLDAVAAAGDGEGLILVGHSHGGLSIALAMERFPRKVAAAVFVDAAMPWVGKHMGVTTEGACSWTAKWCQSRAAAIRTNSGVAMVMGPRFMEQKYNQSPAEPIKSSSDKDNSGVAMVMGPRFMEQKYNQSPAEDLTLAKLLVRPGNQFLDDPAMKDEALLTASNYGSVRKVFVAAKADGSSTEEMTRWIVGTNPGTEVEKIAGADHFVMNSKPRELCDVLLRIANKYD</sequence>
<keyword evidence="1" id="KW-0378">Hydrolase</keyword>
<dbReference type="GO" id="GO:0009694">
    <property type="term" value="P:jasmonic acid metabolic process"/>
    <property type="evidence" value="ECO:0007669"/>
    <property type="project" value="TreeGrafter"/>
</dbReference>
<dbReference type="InterPro" id="IPR029058">
    <property type="entry name" value="AB_hydrolase_fold"/>
</dbReference>
<dbReference type="InterPro" id="IPR000073">
    <property type="entry name" value="AB_hydrolase_1"/>
</dbReference>
<organism evidence="3 4">
    <name type="scientific">Digitaria exilis</name>
    <dbReference type="NCBI Taxonomy" id="1010633"/>
    <lineage>
        <taxon>Eukaryota</taxon>
        <taxon>Viridiplantae</taxon>
        <taxon>Streptophyta</taxon>
        <taxon>Embryophyta</taxon>
        <taxon>Tracheophyta</taxon>
        <taxon>Spermatophyta</taxon>
        <taxon>Magnoliopsida</taxon>
        <taxon>Liliopsida</taxon>
        <taxon>Poales</taxon>
        <taxon>Poaceae</taxon>
        <taxon>PACMAD clade</taxon>
        <taxon>Panicoideae</taxon>
        <taxon>Panicodae</taxon>
        <taxon>Paniceae</taxon>
        <taxon>Anthephorinae</taxon>
        <taxon>Digitaria</taxon>
    </lineage>
</organism>
<dbReference type="GO" id="GO:0080032">
    <property type="term" value="F:methyl jasmonate esterase activity"/>
    <property type="evidence" value="ECO:0007669"/>
    <property type="project" value="TreeGrafter"/>
</dbReference>
<comment type="caution">
    <text evidence="3">The sequence shown here is derived from an EMBL/GenBank/DDBJ whole genome shotgun (WGS) entry which is preliminary data.</text>
</comment>
<gene>
    <name evidence="3" type="ORF">HU200_009454</name>
</gene>
<accession>A0A835FJK6</accession>